<protein>
    <submittedName>
        <fullName evidence="2">Uncharacterized protein LOC104780902</fullName>
    </submittedName>
</protein>
<accession>A0ABM0YNU8</accession>
<organism evidence="1 2">
    <name type="scientific">Camelina sativa</name>
    <name type="common">False flax</name>
    <name type="synonym">Myagrum sativum</name>
    <dbReference type="NCBI Taxonomy" id="90675"/>
    <lineage>
        <taxon>Eukaryota</taxon>
        <taxon>Viridiplantae</taxon>
        <taxon>Streptophyta</taxon>
        <taxon>Embryophyta</taxon>
        <taxon>Tracheophyta</taxon>
        <taxon>Spermatophyta</taxon>
        <taxon>Magnoliopsida</taxon>
        <taxon>eudicotyledons</taxon>
        <taxon>Gunneridae</taxon>
        <taxon>Pentapetalae</taxon>
        <taxon>rosids</taxon>
        <taxon>malvids</taxon>
        <taxon>Brassicales</taxon>
        <taxon>Brassicaceae</taxon>
        <taxon>Camelineae</taxon>
        <taxon>Camelina</taxon>
    </lineage>
</organism>
<dbReference type="GeneID" id="104780902"/>
<sequence length="113" mass="12770">MQNVHKAGCLLIESAYSFTLYLKNLIPPYLKAVYSKSKLLDKVLPLLNEWKSVILKPKFVVYSDLSSPNSMVTGIRPTLLSEINGQFYQIKDIRDDTDCKMPKGVGRAPGLFF</sequence>
<dbReference type="RefSeq" id="XP_010503755.1">
    <property type="nucleotide sequence ID" value="XM_010505453.1"/>
</dbReference>
<name>A0ABM0YNU8_CAMSA</name>
<dbReference type="Proteomes" id="UP000694864">
    <property type="component" value="Chromosome 1"/>
</dbReference>
<keyword evidence="1" id="KW-1185">Reference proteome</keyword>
<reference evidence="1" key="1">
    <citation type="journal article" date="2014" name="Nat. Commun.">
        <title>The emerging biofuel crop Camelina sativa retains a highly undifferentiated hexaploid genome structure.</title>
        <authorList>
            <person name="Kagale S."/>
            <person name="Koh C."/>
            <person name="Nixon J."/>
            <person name="Bollina V."/>
            <person name="Clarke W.E."/>
            <person name="Tuteja R."/>
            <person name="Spillane C."/>
            <person name="Robinson S.J."/>
            <person name="Links M.G."/>
            <person name="Clarke C."/>
            <person name="Higgins E.E."/>
            <person name="Huebert T."/>
            <person name="Sharpe A.G."/>
            <person name="Parkin I.A."/>
        </authorList>
    </citation>
    <scope>NUCLEOTIDE SEQUENCE [LARGE SCALE GENOMIC DNA]</scope>
    <source>
        <strain evidence="1">cv. DH55</strain>
    </source>
</reference>
<proteinExistence type="predicted"/>
<evidence type="ECO:0000313" key="1">
    <source>
        <dbReference type="Proteomes" id="UP000694864"/>
    </source>
</evidence>
<reference evidence="2" key="2">
    <citation type="submission" date="2025-08" db="UniProtKB">
        <authorList>
            <consortium name="RefSeq"/>
        </authorList>
    </citation>
    <scope>IDENTIFICATION</scope>
    <source>
        <tissue evidence="2">Leaf</tissue>
    </source>
</reference>
<gene>
    <name evidence="2" type="primary">LOC104780902</name>
</gene>
<evidence type="ECO:0000313" key="2">
    <source>
        <dbReference type="RefSeq" id="XP_010503755.1"/>
    </source>
</evidence>